<evidence type="ECO:0000256" key="2">
    <source>
        <dbReference type="ARBA" id="ARBA00022679"/>
    </source>
</evidence>
<sequence length="197" mass="21507">MATLTYLWNNRARYPFSSVLFYRAWAKRILCLPELIKRNQRRSGLVRKGASIHPTAEIGETVVDGHKSKLSIGAFSFVGKVRIALHEKVIIGDKVCINDGVQILTASHDISDPDWSSIKAQIIIEDYAWIATNAILLPGVTIGKGAVVGAGAVVSKSIAPGEIVVGNPAKSIQKKRTEDLRYNPCEFLAGNRAWLIG</sequence>
<name>A0A171A3F6_9BACT</name>
<keyword evidence="6" id="KW-1185">Reference proteome</keyword>
<dbReference type="Gene3D" id="2.160.10.10">
    <property type="entry name" value="Hexapeptide repeat proteins"/>
    <property type="match status" value="1"/>
</dbReference>
<evidence type="ECO:0000256" key="1">
    <source>
        <dbReference type="ARBA" id="ARBA00007274"/>
    </source>
</evidence>
<keyword evidence="4" id="KW-0012">Acyltransferase</keyword>
<comment type="caution">
    <text evidence="5">The sequence shown here is derived from an EMBL/GenBank/DDBJ whole genome shotgun (WGS) entry which is preliminary data.</text>
</comment>
<dbReference type="PANTHER" id="PTHR23416">
    <property type="entry name" value="SIALIC ACID SYNTHASE-RELATED"/>
    <property type="match status" value="1"/>
</dbReference>
<dbReference type="STRING" id="681398.PJIAN_3569"/>
<dbReference type="PANTHER" id="PTHR23416:SF23">
    <property type="entry name" value="ACETYLTRANSFERASE C18B11.09C-RELATED"/>
    <property type="match status" value="1"/>
</dbReference>
<reference evidence="6" key="2">
    <citation type="journal article" date="2017" name="Genome Announc.">
        <title>Draft genome sequence of Paludibacter jiangxiensis NM7(T), a propionate-producing fermentative bacterium.</title>
        <authorList>
            <person name="Qiu Y.-L."/>
            <person name="Tourlousse D.M."/>
            <person name="Matsuura N."/>
            <person name="Ohashi A."/>
            <person name="Sekiguchi Y."/>
        </authorList>
    </citation>
    <scope>NUCLEOTIDE SEQUENCE [LARGE SCALE GENOMIC DNA]</scope>
    <source>
        <strain evidence="6">NM7</strain>
    </source>
</reference>
<dbReference type="AlphaFoldDB" id="A0A171A3F6"/>
<proteinExistence type="inferred from homology"/>
<dbReference type="OrthoDB" id="9812571at2"/>
<dbReference type="InterPro" id="IPR011004">
    <property type="entry name" value="Trimer_LpxA-like_sf"/>
</dbReference>
<protein>
    <submittedName>
        <fullName evidence="5">Maltose O-acetyltransferase</fullName>
    </submittedName>
</protein>
<dbReference type="InterPro" id="IPR051159">
    <property type="entry name" value="Hexapeptide_acetyltransf"/>
</dbReference>
<dbReference type="InterPro" id="IPR001451">
    <property type="entry name" value="Hexapep"/>
</dbReference>
<evidence type="ECO:0000256" key="4">
    <source>
        <dbReference type="ARBA" id="ARBA00023315"/>
    </source>
</evidence>
<reference evidence="6" key="1">
    <citation type="submission" date="2016-04" db="EMBL/GenBank/DDBJ databases">
        <title>Draft genome sequence of Paludibacter jiangxiensis strain NM7.</title>
        <authorList>
            <person name="Qiu Y."/>
            <person name="Matsuura N."/>
            <person name="Ohashi A."/>
            <person name="Tourlousse M.D."/>
            <person name="Sekiguchi Y."/>
        </authorList>
    </citation>
    <scope>NUCLEOTIDE SEQUENCE [LARGE SCALE GENOMIC DNA]</scope>
    <source>
        <strain evidence="6">NM7</strain>
    </source>
</reference>
<dbReference type="GO" id="GO:0008374">
    <property type="term" value="F:O-acyltransferase activity"/>
    <property type="evidence" value="ECO:0007669"/>
    <property type="project" value="TreeGrafter"/>
</dbReference>
<evidence type="ECO:0000256" key="3">
    <source>
        <dbReference type="ARBA" id="ARBA00022737"/>
    </source>
</evidence>
<dbReference type="GO" id="GO:0005829">
    <property type="term" value="C:cytosol"/>
    <property type="evidence" value="ECO:0007669"/>
    <property type="project" value="TreeGrafter"/>
</dbReference>
<evidence type="ECO:0000313" key="5">
    <source>
        <dbReference type="EMBL" id="GAT63252.1"/>
    </source>
</evidence>
<keyword evidence="3" id="KW-0677">Repeat</keyword>
<dbReference type="RefSeq" id="WP_068704249.1">
    <property type="nucleotide sequence ID" value="NZ_BDCR01000003.1"/>
</dbReference>
<dbReference type="Proteomes" id="UP000076586">
    <property type="component" value="Unassembled WGS sequence"/>
</dbReference>
<dbReference type="EMBL" id="BDCR01000003">
    <property type="protein sequence ID" value="GAT63252.1"/>
    <property type="molecule type" value="Genomic_DNA"/>
</dbReference>
<keyword evidence="2 5" id="KW-0808">Transferase</keyword>
<evidence type="ECO:0000313" key="6">
    <source>
        <dbReference type="Proteomes" id="UP000076586"/>
    </source>
</evidence>
<accession>A0A171A3F6</accession>
<comment type="similarity">
    <text evidence="1">Belongs to the transferase hexapeptide repeat family.</text>
</comment>
<gene>
    <name evidence="5" type="ORF">PJIAN_3569</name>
</gene>
<dbReference type="InterPro" id="IPR018357">
    <property type="entry name" value="Hexapep_transf_CS"/>
</dbReference>
<organism evidence="5 6">
    <name type="scientific">Paludibacter jiangxiensis</name>
    <dbReference type="NCBI Taxonomy" id="681398"/>
    <lineage>
        <taxon>Bacteria</taxon>
        <taxon>Pseudomonadati</taxon>
        <taxon>Bacteroidota</taxon>
        <taxon>Bacteroidia</taxon>
        <taxon>Bacteroidales</taxon>
        <taxon>Paludibacteraceae</taxon>
        <taxon>Paludibacter</taxon>
    </lineage>
</organism>
<dbReference type="PROSITE" id="PS00101">
    <property type="entry name" value="HEXAPEP_TRANSFERASES"/>
    <property type="match status" value="1"/>
</dbReference>
<dbReference type="SUPFAM" id="SSF51161">
    <property type="entry name" value="Trimeric LpxA-like enzymes"/>
    <property type="match status" value="1"/>
</dbReference>
<dbReference type="Pfam" id="PF00132">
    <property type="entry name" value="Hexapep"/>
    <property type="match status" value="1"/>
</dbReference>